<comment type="similarity">
    <text evidence="1">Belongs to the HIBADH-related family.</text>
</comment>
<keyword evidence="6" id="KW-1185">Reference proteome</keyword>
<accession>A0A895XPV8</accession>
<evidence type="ECO:0000259" key="4">
    <source>
        <dbReference type="Pfam" id="PF21761"/>
    </source>
</evidence>
<evidence type="ECO:0000256" key="2">
    <source>
        <dbReference type="ARBA" id="ARBA00023002"/>
    </source>
</evidence>
<dbReference type="KEGG" id="nav:JQS30_02190"/>
<reference evidence="5" key="1">
    <citation type="submission" date="2021-02" db="EMBL/GenBank/DDBJ databases">
        <title>Natronoglycomyces albus gen. nov., sp. nov, a haloalkaliphilic actinobacterium from a soda solonchak soil.</title>
        <authorList>
            <person name="Sorokin D.Y."/>
            <person name="Khijniak T.V."/>
            <person name="Zakharycheva A.P."/>
            <person name="Boueva O.V."/>
            <person name="Ariskina E.V."/>
            <person name="Hahnke R.L."/>
            <person name="Bunk B."/>
            <person name="Sproer C."/>
            <person name="Schumann P."/>
            <person name="Evtushenko L.I."/>
            <person name="Kublanov I.V."/>
        </authorList>
    </citation>
    <scope>NUCLEOTIDE SEQUENCE</scope>
    <source>
        <strain evidence="5">DSM 106290</strain>
    </source>
</reference>
<sequence>MSNAKVPVTVIGLGPMGQAMVRQFLAAGNAVTVWNRTESKAEAMAAEGAIKAASLAEALEANTLIVVSLTHYEAVRKVLEPVAQHLKGRIIVNMTSGNPTETAEGAAWLGEQGARQLTGGPMTQSDNLTHELNYVFYSGPRHLYEAYEETLAPLSRPEYIGEDPATANLYYQTMLNLFHPMLLAFEQARATIERWGEDPDRFLPFAQHVPKTLPDFMAFTNMMAKDGGWGGVSELKMMHAGAQHVIDTSEQVGVDASVIRAVQDIYSRSLEASEKKGEPVPTYQTIRGH</sequence>
<proteinExistence type="inferred from homology"/>
<gene>
    <name evidence="5" type="ORF">JQS30_02190</name>
</gene>
<evidence type="ECO:0000313" key="6">
    <source>
        <dbReference type="Proteomes" id="UP000662939"/>
    </source>
</evidence>
<dbReference type="InterPro" id="IPR051265">
    <property type="entry name" value="HIBADH-related_NP60_sf"/>
</dbReference>
<dbReference type="RefSeq" id="WP_213171774.1">
    <property type="nucleotide sequence ID" value="NZ_CP070496.1"/>
</dbReference>
<dbReference type="InterPro" id="IPR036291">
    <property type="entry name" value="NAD(P)-bd_dom_sf"/>
</dbReference>
<keyword evidence="2" id="KW-0560">Oxidoreductase</keyword>
<evidence type="ECO:0000259" key="3">
    <source>
        <dbReference type="Pfam" id="PF03446"/>
    </source>
</evidence>
<dbReference type="Gene3D" id="3.40.50.720">
    <property type="entry name" value="NAD(P)-binding Rossmann-like Domain"/>
    <property type="match status" value="1"/>
</dbReference>
<dbReference type="InterPro" id="IPR006115">
    <property type="entry name" value="6PGDH_NADP-bd"/>
</dbReference>
<evidence type="ECO:0000256" key="1">
    <source>
        <dbReference type="ARBA" id="ARBA00009080"/>
    </source>
</evidence>
<dbReference type="GO" id="GO:0050661">
    <property type="term" value="F:NADP binding"/>
    <property type="evidence" value="ECO:0007669"/>
    <property type="project" value="InterPro"/>
</dbReference>
<organism evidence="5 6">
    <name type="scientific">Natronoglycomyces albus</name>
    <dbReference type="NCBI Taxonomy" id="2811108"/>
    <lineage>
        <taxon>Bacteria</taxon>
        <taxon>Bacillati</taxon>
        <taxon>Actinomycetota</taxon>
        <taxon>Actinomycetes</taxon>
        <taxon>Glycomycetales</taxon>
        <taxon>Glycomycetaceae</taxon>
        <taxon>Natronoglycomyces</taxon>
    </lineage>
</organism>
<dbReference type="Proteomes" id="UP000662939">
    <property type="component" value="Chromosome"/>
</dbReference>
<dbReference type="PANTHER" id="PTHR43580:SF2">
    <property type="entry name" value="CYTOKINE-LIKE NUCLEAR FACTOR N-PAC"/>
    <property type="match status" value="1"/>
</dbReference>
<evidence type="ECO:0000313" key="5">
    <source>
        <dbReference type="EMBL" id="QSB05762.1"/>
    </source>
</evidence>
<protein>
    <submittedName>
        <fullName evidence="5">NAD(P)-dependent oxidoreductase</fullName>
    </submittedName>
</protein>
<dbReference type="Pfam" id="PF03446">
    <property type="entry name" value="NAD_binding_2"/>
    <property type="match status" value="1"/>
</dbReference>
<dbReference type="Pfam" id="PF21761">
    <property type="entry name" value="RedAm-like_C"/>
    <property type="match status" value="1"/>
</dbReference>
<dbReference type="PANTHER" id="PTHR43580">
    <property type="entry name" value="OXIDOREDUCTASE GLYR1-RELATED"/>
    <property type="match status" value="1"/>
</dbReference>
<dbReference type="InterPro" id="IPR015815">
    <property type="entry name" value="HIBADH-related"/>
</dbReference>
<dbReference type="SUPFAM" id="SSF51735">
    <property type="entry name" value="NAD(P)-binding Rossmann-fold domains"/>
    <property type="match status" value="1"/>
</dbReference>
<dbReference type="AlphaFoldDB" id="A0A895XPV8"/>
<dbReference type="InterPro" id="IPR013328">
    <property type="entry name" value="6PGD_dom2"/>
</dbReference>
<dbReference type="EMBL" id="CP070496">
    <property type="protein sequence ID" value="QSB05762.1"/>
    <property type="molecule type" value="Genomic_DNA"/>
</dbReference>
<dbReference type="InterPro" id="IPR048666">
    <property type="entry name" value="RedAm-like_C"/>
</dbReference>
<name>A0A895XPV8_9ACTN</name>
<dbReference type="Gene3D" id="1.10.1040.10">
    <property type="entry name" value="N-(1-d-carboxylethyl)-l-norvaline Dehydrogenase, domain 2"/>
    <property type="match status" value="1"/>
</dbReference>
<dbReference type="GO" id="GO:0016491">
    <property type="term" value="F:oxidoreductase activity"/>
    <property type="evidence" value="ECO:0007669"/>
    <property type="project" value="UniProtKB-KW"/>
</dbReference>
<feature type="domain" description="NADPH-dependent reductive aminase-like C-terminal" evidence="4">
    <location>
        <begin position="163"/>
        <end position="280"/>
    </location>
</feature>
<dbReference type="PIRSF" id="PIRSF000103">
    <property type="entry name" value="HIBADH"/>
    <property type="match status" value="1"/>
</dbReference>
<feature type="domain" description="6-phosphogluconate dehydrogenase NADP-binding" evidence="3">
    <location>
        <begin position="8"/>
        <end position="154"/>
    </location>
</feature>